<evidence type="ECO:0000256" key="1">
    <source>
        <dbReference type="ARBA" id="ARBA00022737"/>
    </source>
</evidence>
<feature type="compositionally biased region" description="Polar residues" evidence="2">
    <location>
        <begin position="456"/>
        <end position="471"/>
    </location>
</feature>
<proteinExistence type="predicted"/>
<keyword evidence="5" id="KW-1185">Reference proteome</keyword>
<dbReference type="InParanoid" id="A0A2P5HRZ7"/>
<dbReference type="Pfam" id="PF24883">
    <property type="entry name" value="NPHP3_N"/>
    <property type="match status" value="1"/>
</dbReference>
<dbReference type="PANTHER" id="PTHR10039:SF16">
    <property type="entry name" value="GPI INOSITOL-DEACYLASE"/>
    <property type="match status" value="1"/>
</dbReference>
<evidence type="ECO:0000259" key="3">
    <source>
        <dbReference type="Pfam" id="PF24883"/>
    </source>
</evidence>
<protein>
    <recommendedName>
        <fullName evidence="3">Nephrocystin 3-like N-terminal domain-containing protein</fullName>
    </recommendedName>
</protein>
<dbReference type="EMBL" id="MAVT02000873">
    <property type="protein sequence ID" value="POS73044.1"/>
    <property type="molecule type" value="Genomic_DNA"/>
</dbReference>
<dbReference type="InterPro" id="IPR027417">
    <property type="entry name" value="P-loop_NTPase"/>
</dbReference>
<dbReference type="Proteomes" id="UP000094444">
    <property type="component" value="Unassembled WGS sequence"/>
</dbReference>
<evidence type="ECO:0000256" key="2">
    <source>
        <dbReference type="SAM" id="MobiDB-lite"/>
    </source>
</evidence>
<keyword evidence="1" id="KW-0677">Repeat</keyword>
<dbReference type="SUPFAM" id="SSF48403">
    <property type="entry name" value="Ankyrin repeat"/>
    <property type="match status" value="1"/>
</dbReference>
<dbReference type="SUPFAM" id="SSF52540">
    <property type="entry name" value="P-loop containing nucleoside triphosphate hydrolases"/>
    <property type="match status" value="1"/>
</dbReference>
<accession>A0A2P5HRZ7</accession>
<evidence type="ECO:0000313" key="4">
    <source>
        <dbReference type="EMBL" id="POS73044.1"/>
    </source>
</evidence>
<dbReference type="OrthoDB" id="194358at2759"/>
<feature type="domain" description="Nephrocystin 3-like N-terminal" evidence="3">
    <location>
        <begin position="185"/>
        <end position="368"/>
    </location>
</feature>
<dbReference type="STRING" id="158607.A0A2P5HRZ7"/>
<evidence type="ECO:0000313" key="5">
    <source>
        <dbReference type="Proteomes" id="UP000094444"/>
    </source>
</evidence>
<comment type="caution">
    <text evidence="4">The sequence shown here is derived from an EMBL/GenBank/DDBJ whole genome shotgun (WGS) entry which is preliminary data.</text>
</comment>
<dbReference type="PANTHER" id="PTHR10039">
    <property type="entry name" value="AMELOGENIN"/>
    <property type="match status" value="1"/>
</dbReference>
<name>A0A2P5HRZ7_DIAHE</name>
<dbReference type="InterPro" id="IPR036770">
    <property type="entry name" value="Ankyrin_rpt-contain_sf"/>
</dbReference>
<sequence>MADPSTILGIVGSLTKTTIYCCQIIRKVQRAPDEIKRLNAEASNWRPQLESFAELQQADGPSSARLRKQLEDGGLKEVVDLVTELNDTLEPFQTLSTYQKFKWSIRTGDKVKSILSQLKHAMERLLGILQFITLPTISSKLVDIQKTQMETTNETERRNILLWLKPKGIDCHEFHRQKRDLREEGTCDWLAKSFRWLDWCQGGSPLNSRFLWIHGLPGAGKTVLASYAIDHVANQYQHKGVSYYYCSHERQKPGHTSSEEARLFLCWVIRDLTSQVTRPNLRNSNQQKSIVPKTLHDLYLRHDFDTQSLLDCLLSVTEYVATEFKQQVCIIVDAVDESPMPRDALLNILTTIGTDPSWQHVSICFTSRKEQDISEAIEAVQPDQLDYTTHLAQHVQLTRRHSSTLSSTPPNRPILNAVGPSKKMKFKQFPFQGGFDGPSNTDMGPPAPVQVRGRMPSSSVASPSYPTPQRVTRSESRPHVCGGSFYPSGQDVHDPDEMVIDSDDSAIDPTQARYCFEGCTILSMDDNPEVRQAICTFVRNQLDRSSFKGGERDREEITTLIANKAKGMFRWAACQVDIITRSSLRDLGSVSKALDKVPADIFGTYEHMLTTKLLLREDGETDYNRNFARTALALLCSPTSGVSCAEVLVEGSRFMVPHAYAQDYDIQGLQKTLGCLITVTALPRRPESLYARGEEGPDAKRQVSVAHYTVKEYLFAEETASGKVKEFALTKEAIHNLELEMIFRGLQHFGRDRNLSNKNPSRYEEYCLKMTDKALKERRNFIIRDKKIWEPVTKCLRWNSNHHLPASKAFPNAKTRAGFSSWAKTSPFEQGKEPSHGETSVLVSLMLLQWPELALLYLADLGEAKKKQVWNDKFELTKAFKVEGTEPNSLMRMCVSRRDVNFLQALIDSRADFSGETELIMDLFYHAYGHRSLDDEDGGEKTGQMLKMLLERGVRPEATGYIFTPLQFAVSNLEDRWVQDLLIEGADPNATGNPDGVHPFGDEDTVLGHLQPLQISEVTKPKWLQSDDDDKALMDQARLKVQYALRQWGARDVEPIEIDSASE</sequence>
<dbReference type="Gene3D" id="1.25.40.20">
    <property type="entry name" value="Ankyrin repeat-containing domain"/>
    <property type="match status" value="1"/>
</dbReference>
<dbReference type="AlphaFoldDB" id="A0A2P5HRZ7"/>
<gene>
    <name evidence="4" type="ORF">DHEL01_v208563</name>
</gene>
<dbReference type="Gene3D" id="3.40.50.300">
    <property type="entry name" value="P-loop containing nucleotide triphosphate hydrolases"/>
    <property type="match status" value="1"/>
</dbReference>
<feature type="region of interest" description="Disordered" evidence="2">
    <location>
        <begin position="433"/>
        <end position="480"/>
    </location>
</feature>
<reference evidence="4" key="1">
    <citation type="submission" date="2017-09" db="EMBL/GenBank/DDBJ databases">
        <title>Polyketide synthases of a Diaporthe helianthi virulent isolate.</title>
        <authorList>
            <person name="Baroncelli R."/>
        </authorList>
    </citation>
    <scope>NUCLEOTIDE SEQUENCE [LARGE SCALE GENOMIC DNA]</scope>
    <source>
        <strain evidence="4">7/96</strain>
    </source>
</reference>
<dbReference type="InterPro" id="IPR056884">
    <property type="entry name" value="NPHP3-like_N"/>
</dbReference>
<organism evidence="4 5">
    <name type="scientific">Diaporthe helianthi</name>
    <dbReference type="NCBI Taxonomy" id="158607"/>
    <lineage>
        <taxon>Eukaryota</taxon>
        <taxon>Fungi</taxon>
        <taxon>Dikarya</taxon>
        <taxon>Ascomycota</taxon>
        <taxon>Pezizomycotina</taxon>
        <taxon>Sordariomycetes</taxon>
        <taxon>Sordariomycetidae</taxon>
        <taxon>Diaporthales</taxon>
        <taxon>Diaporthaceae</taxon>
        <taxon>Diaporthe</taxon>
    </lineage>
</organism>